<dbReference type="VEuPathDB" id="VectorBase:CQUJHB020419"/>
<evidence type="ECO:0000313" key="8">
    <source>
        <dbReference type="EnsemblMetazoa" id="CPIJ008157-PA"/>
    </source>
</evidence>
<sequence>MKLLLVGCTFFAVVVRDVVHGDCHHHNAVFKSVLATDHECGIYLGDRTCDGGDCRKRCRGLLTRYWNDSLGVPSATINRFYRPSVHNLEYHERTECCLSDVRKKVPLMEVCRRADASISCYNQHYGNLEAEIPAFIPFTDLQHQQILQECLDILRIPDSILVGYVMHGIAKYAEAKCALRCFLLREGLYTDAAGPDLHRMSAQCEGNYAGEEFRQQASRCIRKLQGQCINKCELAYRIADECVNGDVELLQIFAGVSTSLSTNLTSSPTTTVIFPPKITVDIPSVFPRPFIG</sequence>
<evidence type="ECO:0000313" key="9">
    <source>
        <dbReference type="Proteomes" id="UP000002320"/>
    </source>
</evidence>
<dbReference type="InParanoid" id="B0WM58"/>
<reference evidence="7" key="1">
    <citation type="submission" date="2007-03" db="EMBL/GenBank/DDBJ databases">
        <title>Annotation of Culex pipiens quinquefasciatus.</title>
        <authorList>
            <consortium name="The Broad Institute Genome Sequencing Platform"/>
            <person name="Atkinson P.W."/>
            <person name="Hemingway J."/>
            <person name="Christensen B.M."/>
            <person name="Higgs S."/>
            <person name="Kodira C."/>
            <person name="Hannick L."/>
            <person name="Megy K."/>
            <person name="O'Leary S."/>
            <person name="Pearson M."/>
            <person name="Haas B.J."/>
            <person name="Mauceli E."/>
            <person name="Wortman J.R."/>
            <person name="Lee N.H."/>
            <person name="Guigo R."/>
            <person name="Stanke M."/>
            <person name="Alvarado L."/>
            <person name="Amedeo P."/>
            <person name="Antoine C.H."/>
            <person name="Arensburger P."/>
            <person name="Bidwell S.L."/>
            <person name="Crawford M."/>
            <person name="Camaro F."/>
            <person name="Devon K."/>
            <person name="Engels R."/>
            <person name="Hammond M."/>
            <person name="Howarth C."/>
            <person name="Koehrsen M."/>
            <person name="Lawson D."/>
            <person name="Montgomery P."/>
            <person name="Nene V."/>
            <person name="Nusbaum C."/>
            <person name="Puiu D."/>
            <person name="Romero-Severson J."/>
            <person name="Severson D.W."/>
            <person name="Shumway M."/>
            <person name="Sisk P."/>
            <person name="Stolte C."/>
            <person name="Zeng Q."/>
            <person name="Eisenstadt E."/>
            <person name="Fraser-Liggett C."/>
            <person name="Strausberg R."/>
            <person name="Galagan J."/>
            <person name="Birren B."/>
            <person name="Collins F.H."/>
        </authorList>
    </citation>
    <scope>NUCLEOTIDE SEQUENCE [LARGE SCALE GENOMIC DNA]</scope>
    <source>
        <strain evidence="7">JHB</strain>
    </source>
</reference>
<dbReference type="KEGG" id="cqu:CpipJ_CPIJ008157"/>
<keyword evidence="5" id="KW-1015">Disulfide bond</keyword>
<evidence type="ECO:0000256" key="1">
    <source>
        <dbReference type="ARBA" id="ARBA00004613"/>
    </source>
</evidence>
<dbReference type="OMA" id="YHERTEC"/>
<comment type="subcellular location">
    <subcellularLocation>
        <location evidence="1">Secreted</location>
    </subcellularLocation>
</comment>
<dbReference type="eggNOG" id="ENOG502RTID">
    <property type="taxonomic scope" value="Eukaryota"/>
</dbReference>
<dbReference type="HOGENOM" id="CLU_057764_0_0_1"/>
<keyword evidence="4 6" id="KW-0732">Signal</keyword>
<protein>
    <recommendedName>
        <fullName evidence="10">Odorant-binding protein</fullName>
    </recommendedName>
</protein>
<gene>
    <name evidence="8" type="primary">6040392</name>
    <name evidence="7" type="ORF">CpipJ_CPIJ008157</name>
</gene>
<dbReference type="Gene3D" id="1.10.238.20">
    <property type="entry name" value="Pheromone/general odorant binding protein domain"/>
    <property type="match status" value="2"/>
</dbReference>
<feature type="signal peptide" evidence="6">
    <location>
        <begin position="1"/>
        <end position="16"/>
    </location>
</feature>
<accession>B0WM58</accession>
<keyword evidence="3" id="KW-0964">Secreted</keyword>
<organism>
    <name type="scientific">Culex quinquefasciatus</name>
    <name type="common">Southern house mosquito</name>
    <name type="synonym">Culex pungens</name>
    <dbReference type="NCBI Taxonomy" id="7176"/>
    <lineage>
        <taxon>Eukaryota</taxon>
        <taxon>Metazoa</taxon>
        <taxon>Ecdysozoa</taxon>
        <taxon>Arthropoda</taxon>
        <taxon>Hexapoda</taxon>
        <taxon>Insecta</taxon>
        <taxon>Pterygota</taxon>
        <taxon>Neoptera</taxon>
        <taxon>Endopterygota</taxon>
        <taxon>Diptera</taxon>
        <taxon>Nematocera</taxon>
        <taxon>Culicoidea</taxon>
        <taxon>Culicidae</taxon>
        <taxon>Culicinae</taxon>
        <taxon>Culicini</taxon>
        <taxon>Culex</taxon>
        <taxon>Culex</taxon>
    </lineage>
</organism>
<reference evidence="8" key="2">
    <citation type="submission" date="2021-02" db="UniProtKB">
        <authorList>
            <consortium name="EnsemblMetazoa"/>
        </authorList>
    </citation>
    <scope>IDENTIFICATION</scope>
    <source>
        <strain evidence="8">JHB</strain>
    </source>
</reference>
<dbReference type="EMBL" id="DS231995">
    <property type="protein sequence ID" value="EDS30892.1"/>
    <property type="molecule type" value="Genomic_DNA"/>
</dbReference>
<evidence type="ECO:0000256" key="5">
    <source>
        <dbReference type="ARBA" id="ARBA00023157"/>
    </source>
</evidence>
<dbReference type="PANTHER" id="PTHR11857:SF46">
    <property type="entry name" value="GENERAL ODORANT-BINDING PROTEIN 99A-RELATED"/>
    <property type="match status" value="1"/>
</dbReference>
<evidence type="ECO:0008006" key="10">
    <source>
        <dbReference type="Google" id="ProtNLM"/>
    </source>
</evidence>
<evidence type="ECO:0000256" key="6">
    <source>
        <dbReference type="SAM" id="SignalP"/>
    </source>
</evidence>
<dbReference type="VEuPathDB" id="VectorBase:CPIJ008157"/>
<dbReference type="OrthoDB" id="7762430at2759"/>
<proteinExistence type="inferred from homology"/>
<evidence type="ECO:0000313" key="7">
    <source>
        <dbReference type="EMBL" id="EDS30892.1"/>
    </source>
</evidence>
<dbReference type="GO" id="GO:0005615">
    <property type="term" value="C:extracellular space"/>
    <property type="evidence" value="ECO:0007669"/>
    <property type="project" value="TreeGrafter"/>
</dbReference>
<evidence type="ECO:0000256" key="3">
    <source>
        <dbReference type="ARBA" id="ARBA00022525"/>
    </source>
</evidence>
<name>B0WM58_CULQU</name>
<keyword evidence="9" id="KW-1185">Reference proteome</keyword>
<dbReference type="EnsemblMetazoa" id="CPIJ008157-RA">
    <property type="protein sequence ID" value="CPIJ008157-PA"/>
    <property type="gene ID" value="CPIJ008157"/>
</dbReference>
<dbReference type="GO" id="GO:0007608">
    <property type="term" value="P:sensory perception of smell"/>
    <property type="evidence" value="ECO:0007669"/>
    <property type="project" value="TreeGrafter"/>
</dbReference>
<dbReference type="PANTHER" id="PTHR11857">
    <property type="entry name" value="ODORANT BINDING PROTEIN-RELATED"/>
    <property type="match status" value="1"/>
</dbReference>
<feature type="chain" id="PRO_5014566828" description="Odorant-binding protein" evidence="6">
    <location>
        <begin position="17"/>
        <end position="292"/>
    </location>
</feature>
<dbReference type="InterPro" id="IPR036728">
    <property type="entry name" value="PBP_GOBP_sf"/>
</dbReference>
<evidence type="ECO:0000256" key="2">
    <source>
        <dbReference type="ARBA" id="ARBA00008098"/>
    </source>
</evidence>
<dbReference type="Pfam" id="PF01395">
    <property type="entry name" value="PBP_GOBP"/>
    <property type="match status" value="1"/>
</dbReference>
<dbReference type="InterPro" id="IPR006170">
    <property type="entry name" value="PBP/GOBP"/>
</dbReference>
<dbReference type="AlphaFoldDB" id="B0WM58"/>
<dbReference type="GO" id="GO:0005549">
    <property type="term" value="F:odorant binding"/>
    <property type="evidence" value="ECO:0007669"/>
    <property type="project" value="InterPro"/>
</dbReference>
<dbReference type="Proteomes" id="UP000002320">
    <property type="component" value="Unassembled WGS sequence"/>
</dbReference>
<evidence type="ECO:0000256" key="4">
    <source>
        <dbReference type="ARBA" id="ARBA00022729"/>
    </source>
</evidence>
<dbReference type="SUPFAM" id="SSF47565">
    <property type="entry name" value="Insect pheromone/odorant-binding proteins"/>
    <property type="match status" value="1"/>
</dbReference>
<comment type="similarity">
    <text evidence="2">Belongs to the PBP/GOBP family.</text>
</comment>
<dbReference type="CDD" id="cd23992">
    <property type="entry name" value="PBP_GOBP"/>
    <property type="match status" value="1"/>
</dbReference>